<evidence type="ECO:0000313" key="3">
    <source>
        <dbReference type="Proteomes" id="UP000291116"/>
    </source>
</evidence>
<evidence type="ECO:0000259" key="1">
    <source>
        <dbReference type="PROSITE" id="PS50983"/>
    </source>
</evidence>
<organism evidence="2 3">
    <name type="scientific">Pseudo-nitzschia multistriata</name>
    <dbReference type="NCBI Taxonomy" id="183589"/>
    <lineage>
        <taxon>Eukaryota</taxon>
        <taxon>Sar</taxon>
        <taxon>Stramenopiles</taxon>
        <taxon>Ochrophyta</taxon>
        <taxon>Bacillariophyta</taxon>
        <taxon>Bacillariophyceae</taxon>
        <taxon>Bacillariophycidae</taxon>
        <taxon>Bacillariales</taxon>
        <taxon>Bacillariaceae</taxon>
        <taxon>Pseudo-nitzschia</taxon>
    </lineage>
</organism>
<dbReference type="EMBL" id="CAACVS010000076">
    <property type="protein sequence ID" value="VEU36050.1"/>
    <property type="molecule type" value="Genomic_DNA"/>
</dbReference>
<reference evidence="2 3" key="1">
    <citation type="submission" date="2019-01" db="EMBL/GenBank/DDBJ databases">
        <authorList>
            <person name="Ferrante I. M."/>
        </authorList>
    </citation>
    <scope>NUCLEOTIDE SEQUENCE [LARGE SCALE GENOMIC DNA]</scope>
    <source>
        <strain evidence="2 3">B856</strain>
    </source>
</reference>
<accession>A0A448Z207</accession>
<dbReference type="InterPro" id="IPR002491">
    <property type="entry name" value="ABC_transptr_periplasmic_BD"/>
</dbReference>
<keyword evidence="3" id="KW-1185">Reference proteome</keyword>
<dbReference type="OrthoDB" id="274765at2759"/>
<gene>
    <name evidence="2" type="ORF">PSNMU_V1.4_AUG-EV-PASAV3_0027970</name>
</gene>
<dbReference type="InterPro" id="IPR051030">
    <property type="entry name" value="Vitamin_B12-ABC_binding"/>
</dbReference>
<dbReference type="AlphaFoldDB" id="A0A448Z207"/>
<feature type="domain" description="Fe/B12 periplasmic-binding" evidence="1">
    <location>
        <begin position="16"/>
        <end position="333"/>
    </location>
</feature>
<name>A0A448Z207_9STRA</name>
<dbReference type="SUPFAM" id="SSF53807">
    <property type="entry name" value="Helical backbone' metal receptor"/>
    <property type="match status" value="1"/>
</dbReference>
<dbReference type="Proteomes" id="UP000291116">
    <property type="component" value="Unassembled WGS sequence"/>
</dbReference>
<protein>
    <recommendedName>
        <fullName evidence="1">Fe/B12 periplasmic-binding domain-containing protein</fullName>
    </recommendedName>
</protein>
<dbReference type="Pfam" id="PF01497">
    <property type="entry name" value="Peripla_BP_2"/>
    <property type="match status" value="1"/>
</dbReference>
<dbReference type="PROSITE" id="PS50983">
    <property type="entry name" value="FE_B12_PBP"/>
    <property type="match status" value="1"/>
</dbReference>
<dbReference type="PANTHER" id="PTHR42860">
    <property type="entry name" value="VITAMIN B12-BINDING PROTEIN"/>
    <property type="match status" value="1"/>
</dbReference>
<evidence type="ECO:0000313" key="2">
    <source>
        <dbReference type="EMBL" id="VEU36050.1"/>
    </source>
</evidence>
<sequence>MPESSTAGNEMPRPLRIVSLIPSATDICVHLGLGDNVVGITHCCDAGDVPSSALVVTEDQVHASSNSQGDIHAKVVENGQKAVETMETNTRDASDPAACSLTTEEIPTLYPINKELLKKADPTLIVTQDLCHVCAPSSATVFRALKEAGIDARVVLLTPMNLGDVVENMQQVADAAGISRRGKELCDELRANLRLLGDTVRKHRKPEQANKKVLVMEWVDPPFCGGHWIPDMARLIGTELAIDPNPDGRSRRVTWDEIERADPDVVLVACCGFDLERNLDDASSSGKHFGRLRSNREGNLYAANGDQYFARPSPKLLTGAVVMALGAYNERDEPDVVRAIRDLPFSSRAFDSIEAMEF</sequence>
<proteinExistence type="predicted"/>
<dbReference type="PANTHER" id="PTHR42860:SF1">
    <property type="entry name" value="VITAMIN B12-BINDING PROTEIN"/>
    <property type="match status" value="1"/>
</dbReference>
<dbReference type="Gene3D" id="3.40.50.1980">
    <property type="entry name" value="Nitrogenase molybdenum iron protein domain"/>
    <property type="match status" value="2"/>
</dbReference>